<dbReference type="SMART" id="SM00228">
    <property type="entry name" value="PDZ"/>
    <property type="match status" value="1"/>
</dbReference>
<dbReference type="InterPro" id="IPR001478">
    <property type="entry name" value="PDZ"/>
</dbReference>
<dbReference type="Pfam" id="PF13365">
    <property type="entry name" value="Trypsin_2"/>
    <property type="match status" value="1"/>
</dbReference>
<sequence length="403" mass="38681">MSNPRTTIAAIAGAAALALGVPAIAPHLAPAAAETATSATPVAITTPAPVSPRPATTPTLTPTPSVTTDPAPAPTPASGSTGAGATASLTGTVDDDLARGVALITVTTTSGEGAGTGMVLTSDGQVLTNYHVVQGTTDVEVTIASTGDTYAATVLGHDATADVALLQLEGASGLATVTLDDDTLAVGDALTAVGNANGGGELVAASGQVTALEQSVTVSGNEGTEDLSGVIQTNAGAQPGDSGGPMFDAEGEVAGMTTAGGQTVTAGPGGPGGRGRRGAVTGATVTTTAYAVPIEDALAVIEQIRDGAETGTVQIGARAYLGISVGAGGLTVAGVVADGPAEVVGIAAGDRITALDGTTVASQAELSEVLDALEPGDRVSVTWLDASGVRNTETVTLGSSPVN</sequence>
<reference evidence="7 8" key="1">
    <citation type="journal article" date="2023" name="Environ Microbiome">
        <title>A coral-associated actinobacterium mitigates coral bleaching under heat stress.</title>
        <authorList>
            <person name="Li J."/>
            <person name="Zou Y."/>
            <person name="Li Q."/>
            <person name="Zhang J."/>
            <person name="Bourne D.G."/>
            <person name="Lyu Y."/>
            <person name="Liu C."/>
            <person name="Zhang S."/>
        </authorList>
    </citation>
    <scope>NUCLEOTIDE SEQUENCE [LARGE SCALE GENOMIC DNA]</scope>
    <source>
        <strain evidence="7 8">SCSIO 13291</strain>
    </source>
</reference>
<evidence type="ECO:0000256" key="4">
    <source>
        <dbReference type="SAM" id="MobiDB-lite"/>
    </source>
</evidence>
<keyword evidence="2" id="KW-0645">Protease</keyword>
<dbReference type="PANTHER" id="PTHR43343:SF3">
    <property type="entry name" value="PROTEASE DO-LIKE 8, CHLOROPLASTIC"/>
    <property type="match status" value="1"/>
</dbReference>
<dbReference type="Proteomes" id="UP001434337">
    <property type="component" value="Chromosome"/>
</dbReference>
<evidence type="ECO:0000259" key="6">
    <source>
        <dbReference type="PROSITE" id="PS50106"/>
    </source>
</evidence>
<dbReference type="InterPro" id="IPR036034">
    <property type="entry name" value="PDZ_sf"/>
</dbReference>
<evidence type="ECO:0000256" key="1">
    <source>
        <dbReference type="ARBA" id="ARBA00010541"/>
    </source>
</evidence>
<dbReference type="SUPFAM" id="SSF50156">
    <property type="entry name" value="PDZ domain-like"/>
    <property type="match status" value="1"/>
</dbReference>
<feature type="domain" description="PDZ" evidence="6">
    <location>
        <begin position="310"/>
        <end position="374"/>
    </location>
</feature>
<feature type="signal peptide" evidence="5">
    <location>
        <begin position="1"/>
        <end position="25"/>
    </location>
</feature>
<accession>A0ABZ3CB94</accession>
<keyword evidence="3" id="KW-0378">Hydrolase</keyword>
<dbReference type="Gene3D" id="2.40.10.10">
    <property type="entry name" value="Trypsin-like serine proteases"/>
    <property type="match status" value="2"/>
</dbReference>
<proteinExistence type="inferred from homology"/>
<keyword evidence="8" id="KW-1185">Reference proteome</keyword>
<dbReference type="InterPro" id="IPR001940">
    <property type="entry name" value="Peptidase_S1C"/>
</dbReference>
<evidence type="ECO:0000313" key="8">
    <source>
        <dbReference type="Proteomes" id="UP001434337"/>
    </source>
</evidence>
<dbReference type="InterPro" id="IPR051201">
    <property type="entry name" value="Chloro_Bact_Ser_Proteases"/>
</dbReference>
<feature type="chain" id="PRO_5045585631" evidence="5">
    <location>
        <begin position="26"/>
        <end position="403"/>
    </location>
</feature>
<dbReference type="Gene3D" id="2.30.42.10">
    <property type="match status" value="1"/>
</dbReference>
<dbReference type="InterPro" id="IPR043504">
    <property type="entry name" value="Peptidase_S1_PA_chymotrypsin"/>
</dbReference>
<comment type="similarity">
    <text evidence="1">Belongs to the peptidase S1C family.</text>
</comment>
<dbReference type="PANTHER" id="PTHR43343">
    <property type="entry name" value="PEPTIDASE S12"/>
    <property type="match status" value="1"/>
</dbReference>
<dbReference type="InterPro" id="IPR009003">
    <property type="entry name" value="Peptidase_S1_PA"/>
</dbReference>
<dbReference type="SUPFAM" id="SSF50494">
    <property type="entry name" value="Trypsin-like serine proteases"/>
    <property type="match status" value="1"/>
</dbReference>
<organism evidence="7 8">
    <name type="scientific">Propioniciclava soli</name>
    <dbReference type="NCBI Taxonomy" id="2775081"/>
    <lineage>
        <taxon>Bacteria</taxon>
        <taxon>Bacillati</taxon>
        <taxon>Actinomycetota</taxon>
        <taxon>Actinomycetes</taxon>
        <taxon>Propionibacteriales</taxon>
        <taxon>Propionibacteriaceae</taxon>
        <taxon>Propioniciclava</taxon>
    </lineage>
</organism>
<dbReference type="PROSITE" id="PS50106">
    <property type="entry name" value="PDZ"/>
    <property type="match status" value="1"/>
</dbReference>
<dbReference type="RefSeq" id="WP_342372872.1">
    <property type="nucleotide sequence ID" value="NZ_CP115965.1"/>
</dbReference>
<evidence type="ECO:0000313" key="7">
    <source>
        <dbReference type="EMBL" id="WZW99035.1"/>
    </source>
</evidence>
<feature type="compositionally biased region" description="Low complexity" evidence="4">
    <location>
        <begin position="53"/>
        <end position="88"/>
    </location>
</feature>
<name>A0ABZ3CB94_9ACTN</name>
<dbReference type="PRINTS" id="PR00834">
    <property type="entry name" value="PROTEASES2C"/>
</dbReference>
<dbReference type="EMBL" id="CP115965">
    <property type="protein sequence ID" value="WZW99035.1"/>
    <property type="molecule type" value="Genomic_DNA"/>
</dbReference>
<gene>
    <name evidence="7" type="ORF">PCC79_02150</name>
</gene>
<feature type="region of interest" description="Disordered" evidence="4">
    <location>
        <begin position="37"/>
        <end position="88"/>
    </location>
</feature>
<evidence type="ECO:0000256" key="5">
    <source>
        <dbReference type="SAM" id="SignalP"/>
    </source>
</evidence>
<protein>
    <submittedName>
        <fullName evidence="7">Trypsin-like peptidase domain-containing protein</fullName>
    </submittedName>
</protein>
<evidence type="ECO:0000256" key="2">
    <source>
        <dbReference type="ARBA" id="ARBA00022670"/>
    </source>
</evidence>
<keyword evidence="5" id="KW-0732">Signal</keyword>
<dbReference type="Pfam" id="PF13180">
    <property type="entry name" value="PDZ_2"/>
    <property type="match status" value="1"/>
</dbReference>
<evidence type="ECO:0000256" key="3">
    <source>
        <dbReference type="ARBA" id="ARBA00022801"/>
    </source>
</evidence>